<keyword evidence="8" id="KW-1185">Reference proteome</keyword>
<evidence type="ECO:0000313" key="8">
    <source>
        <dbReference type="Proteomes" id="UP000307874"/>
    </source>
</evidence>
<evidence type="ECO:0000313" key="7">
    <source>
        <dbReference type="EMBL" id="TNB48048.1"/>
    </source>
</evidence>
<evidence type="ECO:0000256" key="1">
    <source>
        <dbReference type="ARBA" id="ARBA00022722"/>
    </source>
</evidence>
<dbReference type="GO" id="GO:0016787">
    <property type="term" value="F:hydrolase activity"/>
    <property type="evidence" value="ECO:0007669"/>
    <property type="project" value="UniProtKB-KW"/>
</dbReference>
<keyword evidence="1" id="KW-0540">Nuclease</keyword>
<dbReference type="GO" id="GO:0008270">
    <property type="term" value="F:zinc ion binding"/>
    <property type="evidence" value="ECO:0007669"/>
    <property type="project" value="InterPro"/>
</dbReference>
<comment type="caution">
    <text evidence="7">The sequence shown here is derived from an EMBL/GenBank/DDBJ whole genome shotgun (WGS) entry which is preliminary data.</text>
</comment>
<dbReference type="Pfam" id="PF01844">
    <property type="entry name" value="HNH"/>
    <property type="match status" value="1"/>
</dbReference>
<dbReference type="GO" id="GO:0003676">
    <property type="term" value="F:nucleic acid binding"/>
    <property type="evidence" value="ECO:0007669"/>
    <property type="project" value="InterPro"/>
</dbReference>
<evidence type="ECO:0000256" key="5">
    <source>
        <dbReference type="SAM" id="MobiDB-lite"/>
    </source>
</evidence>
<dbReference type="PANTHER" id="PTHR41286">
    <property type="entry name" value="HNH NUCLEASE YAJD-RELATED"/>
    <property type="match status" value="1"/>
</dbReference>
<evidence type="ECO:0000256" key="4">
    <source>
        <dbReference type="ARBA" id="ARBA00040194"/>
    </source>
</evidence>
<dbReference type="PANTHER" id="PTHR41286:SF1">
    <property type="entry name" value="HNH NUCLEASE YAJD-RELATED"/>
    <property type="match status" value="1"/>
</dbReference>
<feature type="domain" description="HNH nuclease" evidence="6">
    <location>
        <begin position="54"/>
        <end position="104"/>
    </location>
</feature>
<keyword evidence="7" id="KW-0255">Endonuclease</keyword>
<dbReference type="Proteomes" id="UP000307874">
    <property type="component" value="Unassembled WGS sequence"/>
</dbReference>
<accession>A0A5C4JRR7</accession>
<dbReference type="EMBL" id="VCLB01000005">
    <property type="protein sequence ID" value="TNB48048.1"/>
    <property type="molecule type" value="Genomic_DNA"/>
</dbReference>
<protein>
    <recommendedName>
        <fullName evidence="4">Putative HNH nuclease YajD</fullName>
    </recommendedName>
</protein>
<evidence type="ECO:0000259" key="6">
    <source>
        <dbReference type="SMART" id="SM00507"/>
    </source>
</evidence>
<dbReference type="GO" id="GO:0004519">
    <property type="term" value="F:endonuclease activity"/>
    <property type="evidence" value="ECO:0007669"/>
    <property type="project" value="UniProtKB-KW"/>
</dbReference>
<evidence type="ECO:0000256" key="2">
    <source>
        <dbReference type="ARBA" id="ARBA00022801"/>
    </source>
</evidence>
<comment type="similarity">
    <text evidence="3">Belongs to the HNH nuclease family.</text>
</comment>
<proteinExistence type="inferred from homology"/>
<dbReference type="Gene3D" id="1.10.30.50">
    <property type="match status" value="1"/>
</dbReference>
<keyword evidence="2" id="KW-0378">Hydrolase</keyword>
<name>A0A5C4JRR7_9HYPH</name>
<dbReference type="SMART" id="SM00507">
    <property type="entry name" value="HNHc"/>
    <property type="match status" value="1"/>
</dbReference>
<evidence type="ECO:0000256" key="3">
    <source>
        <dbReference type="ARBA" id="ARBA00038412"/>
    </source>
</evidence>
<feature type="region of interest" description="Disordered" evidence="5">
    <location>
        <begin position="107"/>
        <end position="126"/>
    </location>
</feature>
<dbReference type="InterPro" id="IPR003615">
    <property type="entry name" value="HNH_nuc"/>
</dbReference>
<dbReference type="RefSeq" id="WP_138748477.1">
    <property type="nucleotide sequence ID" value="NZ_VCLB01000005.1"/>
</dbReference>
<gene>
    <name evidence="7" type="ORF">FF124_10735</name>
</gene>
<dbReference type="CDD" id="cd00085">
    <property type="entry name" value="HNHc"/>
    <property type="match status" value="1"/>
</dbReference>
<dbReference type="InterPro" id="IPR002711">
    <property type="entry name" value="HNH"/>
</dbReference>
<dbReference type="OrthoDB" id="5292295at2"/>
<reference evidence="7 8" key="1">
    <citation type="submission" date="2019-06" db="EMBL/GenBank/DDBJ databases">
        <title>Martelella lutilitoris sp. nov., isolated from a tidal mudflat.</title>
        <authorList>
            <person name="Kim Y.-J."/>
        </authorList>
    </citation>
    <scope>NUCLEOTIDE SEQUENCE [LARGE SCALE GENOMIC DNA]</scope>
    <source>
        <strain evidence="7 8">GH2-6</strain>
    </source>
</reference>
<organism evidence="7 8">
    <name type="scientific">Martelella lutilitoris</name>
    <dbReference type="NCBI Taxonomy" id="2583532"/>
    <lineage>
        <taxon>Bacteria</taxon>
        <taxon>Pseudomonadati</taxon>
        <taxon>Pseudomonadota</taxon>
        <taxon>Alphaproteobacteria</taxon>
        <taxon>Hyphomicrobiales</taxon>
        <taxon>Aurantimonadaceae</taxon>
        <taxon>Martelella</taxon>
    </lineage>
</organism>
<dbReference type="AlphaFoldDB" id="A0A5C4JRR7"/>
<dbReference type="GO" id="GO:0005829">
    <property type="term" value="C:cytosol"/>
    <property type="evidence" value="ECO:0007669"/>
    <property type="project" value="TreeGrafter"/>
</dbReference>
<sequence>MPKKGARVCGYCGKLHDSGMRCERVAKQNRDRKARFDAKRPSARQRGYTAEWQRESKAYLTAHPVCMRCGSPAALVDHIRPHKGNHDLFWDKANWQPLCTPCHNSAKQAEERRMISNGKKERRWLS</sequence>